<dbReference type="Proteomes" id="UP000824321">
    <property type="component" value="Chromosome"/>
</dbReference>
<evidence type="ECO:0000313" key="3">
    <source>
        <dbReference type="Proteomes" id="UP000824321"/>
    </source>
</evidence>
<accession>A0ABX9A4R9</accession>
<dbReference type="EMBL" id="CP081294">
    <property type="protein sequence ID" value="QZD96220.1"/>
    <property type="molecule type" value="Genomic_DNA"/>
</dbReference>
<keyword evidence="1" id="KW-0812">Transmembrane</keyword>
<sequence length="84" mass="9701">MWPFEKRQDGEHFLSWLWGQVAIAFGSVFILVMVAGVFEIMFEKEEPVVKPYVYIPAGGGYADNYEEPECYTDWDGRNNPTVCE</sequence>
<evidence type="ECO:0000256" key="1">
    <source>
        <dbReference type="SAM" id="Phobius"/>
    </source>
</evidence>
<organism evidence="2 3">
    <name type="scientific">Qipengyuania gelatinilytica</name>
    <dbReference type="NCBI Taxonomy" id="2867231"/>
    <lineage>
        <taxon>Bacteria</taxon>
        <taxon>Pseudomonadati</taxon>
        <taxon>Pseudomonadota</taxon>
        <taxon>Alphaproteobacteria</taxon>
        <taxon>Sphingomonadales</taxon>
        <taxon>Erythrobacteraceae</taxon>
        <taxon>Qipengyuania</taxon>
    </lineage>
</organism>
<protein>
    <submittedName>
        <fullName evidence="2">Uncharacterized protein</fullName>
    </submittedName>
</protein>
<feature type="transmembrane region" description="Helical" evidence="1">
    <location>
        <begin position="20"/>
        <end position="42"/>
    </location>
</feature>
<gene>
    <name evidence="2" type="ORF">K3136_05890</name>
</gene>
<proteinExistence type="predicted"/>
<keyword evidence="1" id="KW-1133">Transmembrane helix</keyword>
<keyword evidence="1" id="KW-0472">Membrane</keyword>
<evidence type="ECO:0000313" key="2">
    <source>
        <dbReference type="EMBL" id="QZD96220.1"/>
    </source>
</evidence>
<dbReference type="RefSeq" id="WP_221431944.1">
    <property type="nucleotide sequence ID" value="NZ_CP081294.1"/>
</dbReference>
<reference evidence="2 3" key="1">
    <citation type="submission" date="2021-08" db="EMBL/GenBank/DDBJ databases">
        <title>Comparative Genomics Analysis of the Genus Qipengyuania Reveals Extensive Genetic Diversity and Metabolic Versatility, Including the Description of Fifteen Novel Species.</title>
        <authorList>
            <person name="Liu Y."/>
        </authorList>
    </citation>
    <scope>NUCLEOTIDE SEQUENCE [LARGE SCALE GENOMIC DNA]</scope>
    <source>
        <strain evidence="2 3">1NDH1</strain>
    </source>
</reference>
<keyword evidence="3" id="KW-1185">Reference proteome</keyword>
<name>A0ABX9A4R9_9SPHN</name>